<name>A0A841PS27_9HYPH</name>
<gene>
    <name evidence="1" type="ORF">HNQ71_005651</name>
</gene>
<dbReference type="RefSeq" id="WP_184876273.1">
    <property type="nucleotide sequence ID" value="NZ_JACHEF010000006.1"/>
</dbReference>
<organism evidence="1 2">
    <name type="scientific">Mesorhizobium sangaii</name>
    <dbReference type="NCBI Taxonomy" id="505389"/>
    <lineage>
        <taxon>Bacteria</taxon>
        <taxon>Pseudomonadati</taxon>
        <taxon>Pseudomonadota</taxon>
        <taxon>Alphaproteobacteria</taxon>
        <taxon>Hyphomicrobiales</taxon>
        <taxon>Phyllobacteriaceae</taxon>
        <taxon>Mesorhizobium</taxon>
    </lineage>
</organism>
<proteinExistence type="predicted"/>
<dbReference type="EMBL" id="JACHEF010000006">
    <property type="protein sequence ID" value="MBB6412959.1"/>
    <property type="molecule type" value="Genomic_DNA"/>
</dbReference>
<accession>A0A841PS27</accession>
<reference evidence="1 2" key="1">
    <citation type="submission" date="2020-08" db="EMBL/GenBank/DDBJ databases">
        <title>Genomic Encyclopedia of Type Strains, Phase IV (KMG-IV): sequencing the most valuable type-strain genomes for metagenomic binning, comparative biology and taxonomic classification.</title>
        <authorList>
            <person name="Goeker M."/>
        </authorList>
    </citation>
    <scope>NUCLEOTIDE SEQUENCE [LARGE SCALE GENOMIC DNA]</scope>
    <source>
        <strain evidence="1 2">DSM 100039</strain>
    </source>
</reference>
<evidence type="ECO:0000313" key="2">
    <source>
        <dbReference type="Proteomes" id="UP000556329"/>
    </source>
</evidence>
<sequence length="102" mass="11569">MTLAIGIGDLVGVTATVRRRIDDERVSVSVPNYDCPQSIRSYDFAHSIRTKVQRGDQIELVGEVTRIDDETVTIDLGPLVTVEIDMVRLIERHRPKQRRTPL</sequence>
<dbReference type="Proteomes" id="UP000556329">
    <property type="component" value="Unassembled WGS sequence"/>
</dbReference>
<protein>
    <submittedName>
        <fullName evidence="1">Uncharacterized protein</fullName>
    </submittedName>
</protein>
<evidence type="ECO:0000313" key="1">
    <source>
        <dbReference type="EMBL" id="MBB6412959.1"/>
    </source>
</evidence>
<dbReference type="AlphaFoldDB" id="A0A841PS27"/>
<comment type="caution">
    <text evidence="1">The sequence shown here is derived from an EMBL/GenBank/DDBJ whole genome shotgun (WGS) entry which is preliminary data.</text>
</comment>
<keyword evidence="2" id="KW-1185">Reference proteome</keyword>